<reference evidence="1 2" key="1">
    <citation type="submission" date="2020-07" db="EMBL/GenBank/DDBJ databases">
        <title>Sequencing the genomes of 1000 actinobacteria strains.</title>
        <authorList>
            <person name="Klenk H.-P."/>
        </authorList>
    </citation>
    <scope>NUCLEOTIDE SEQUENCE [LARGE SCALE GENOMIC DNA]</scope>
    <source>
        <strain evidence="1 2">DSM 21349</strain>
    </source>
</reference>
<keyword evidence="2" id="KW-1185">Reference proteome</keyword>
<comment type="caution">
    <text evidence="1">The sequence shown here is derived from an EMBL/GenBank/DDBJ whole genome shotgun (WGS) entry which is preliminary data.</text>
</comment>
<dbReference type="EMBL" id="JACGXA010000001">
    <property type="protein sequence ID" value="MBA8805450.1"/>
    <property type="molecule type" value="Genomic_DNA"/>
</dbReference>
<dbReference type="AlphaFoldDB" id="A0A7W3J356"/>
<sequence>MVLSTPDGFVYDMRAISQIQRTPDGTDVVEIATEEDYFRWMFTRQPPNARAFPARLVWVE</sequence>
<evidence type="ECO:0000313" key="1">
    <source>
        <dbReference type="EMBL" id="MBA8805450.1"/>
    </source>
</evidence>
<dbReference type="RefSeq" id="WP_182541186.1">
    <property type="nucleotide sequence ID" value="NZ_JACGXA010000001.1"/>
</dbReference>
<proteinExistence type="predicted"/>
<organism evidence="1 2">
    <name type="scientific">Nocardioides ginsengisegetis</name>
    <dbReference type="NCBI Taxonomy" id="661491"/>
    <lineage>
        <taxon>Bacteria</taxon>
        <taxon>Bacillati</taxon>
        <taxon>Actinomycetota</taxon>
        <taxon>Actinomycetes</taxon>
        <taxon>Propionibacteriales</taxon>
        <taxon>Nocardioidaceae</taxon>
        <taxon>Nocardioides</taxon>
    </lineage>
</organism>
<gene>
    <name evidence="1" type="ORF">FB382_003741</name>
</gene>
<name>A0A7W3J356_9ACTN</name>
<accession>A0A7W3J356</accession>
<evidence type="ECO:0000313" key="2">
    <source>
        <dbReference type="Proteomes" id="UP000580910"/>
    </source>
</evidence>
<protein>
    <submittedName>
        <fullName evidence="1">Uncharacterized protein</fullName>
    </submittedName>
</protein>
<dbReference type="Proteomes" id="UP000580910">
    <property type="component" value="Unassembled WGS sequence"/>
</dbReference>